<evidence type="ECO:0000313" key="3">
    <source>
        <dbReference type="Proteomes" id="UP001630127"/>
    </source>
</evidence>
<organism evidence="2 3">
    <name type="scientific">Cinchona calisaya</name>
    <dbReference type="NCBI Taxonomy" id="153742"/>
    <lineage>
        <taxon>Eukaryota</taxon>
        <taxon>Viridiplantae</taxon>
        <taxon>Streptophyta</taxon>
        <taxon>Embryophyta</taxon>
        <taxon>Tracheophyta</taxon>
        <taxon>Spermatophyta</taxon>
        <taxon>Magnoliopsida</taxon>
        <taxon>eudicotyledons</taxon>
        <taxon>Gunneridae</taxon>
        <taxon>Pentapetalae</taxon>
        <taxon>asterids</taxon>
        <taxon>lamiids</taxon>
        <taxon>Gentianales</taxon>
        <taxon>Rubiaceae</taxon>
        <taxon>Cinchonoideae</taxon>
        <taxon>Cinchoneae</taxon>
        <taxon>Cinchona</taxon>
    </lineage>
</organism>
<reference evidence="2 3" key="1">
    <citation type="submission" date="2024-11" db="EMBL/GenBank/DDBJ databases">
        <title>A near-complete genome assembly of Cinchona calisaya.</title>
        <authorList>
            <person name="Lian D.C."/>
            <person name="Zhao X.W."/>
            <person name="Wei L."/>
        </authorList>
    </citation>
    <scope>NUCLEOTIDE SEQUENCE [LARGE SCALE GENOMIC DNA]</scope>
    <source>
        <tissue evidence="2">Nenye</tissue>
    </source>
</reference>
<feature type="domain" description="KIB1-4 beta-propeller" evidence="1">
    <location>
        <begin position="9"/>
        <end position="162"/>
    </location>
</feature>
<dbReference type="EMBL" id="JBJUIK010000010">
    <property type="protein sequence ID" value="KAL3517220.1"/>
    <property type="molecule type" value="Genomic_DNA"/>
</dbReference>
<dbReference type="InterPro" id="IPR005174">
    <property type="entry name" value="KIB1-4_b-propeller"/>
</dbReference>
<gene>
    <name evidence="2" type="ORF">ACH5RR_024122</name>
</gene>
<proteinExistence type="predicted"/>
<accession>A0ABD2ZCL0</accession>
<sequence>MFKARSRSTFIELPSIESLSCVDHVETWPSLSHGVTNNTTNERGRVVAAVALIGWSDLWKYYTPDDPDDAFWEYYTPNFVTKHVIRNLVLSSDPEVDEHSLILAVQGSCESRKFAFCRPRKDKKWTVLEDSNPSSYQLVYSEKHKNFYTFGREEGTIEAWEVLPSDDDNNNQSDQLKK</sequence>
<dbReference type="Pfam" id="PF03478">
    <property type="entry name" value="Beta-prop_KIB1-4"/>
    <property type="match status" value="1"/>
</dbReference>
<comment type="caution">
    <text evidence="2">The sequence shown here is derived from an EMBL/GenBank/DDBJ whole genome shotgun (WGS) entry which is preliminary data.</text>
</comment>
<evidence type="ECO:0000313" key="2">
    <source>
        <dbReference type="EMBL" id="KAL3517220.1"/>
    </source>
</evidence>
<name>A0ABD2ZCL0_9GENT</name>
<dbReference type="AlphaFoldDB" id="A0ABD2ZCL0"/>
<dbReference type="Proteomes" id="UP001630127">
    <property type="component" value="Unassembled WGS sequence"/>
</dbReference>
<protein>
    <recommendedName>
        <fullName evidence="1">KIB1-4 beta-propeller domain-containing protein</fullName>
    </recommendedName>
</protein>
<evidence type="ECO:0000259" key="1">
    <source>
        <dbReference type="Pfam" id="PF03478"/>
    </source>
</evidence>
<keyword evidence="3" id="KW-1185">Reference proteome</keyword>